<protein>
    <submittedName>
        <fullName evidence="5">Uncharacterized protein</fullName>
    </submittedName>
</protein>
<evidence type="ECO:0000256" key="4">
    <source>
        <dbReference type="ARBA" id="ARBA00023136"/>
    </source>
</evidence>
<keyword evidence="6" id="KW-1185">Reference proteome</keyword>
<proteinExistence type="predicted"/>
<reference evidence="5" key="2">
    <citation type="submission" date="2025-09" db="UniProtKB">
        <authorList>
            <consortium name="Ensembl"/>
        </authorList>
    </citation>
    <scope>IDENTIFICATION</scope>
</reference>
<accession>A0A8D0G4V2</accession>
<dbReference type="PANTHER" id="PTHR14514:SF3">
    <property type="entry name" value="NESPRIN-1"/>
    <property type="match status" value="1"/>
</dbReference>
<dbReference type="OMA" id="MMEERCQ"/>
<keyword evidence="3" id="KW-0677">Repeat</keyword>
<keyword evidence="2" id="KW-0597">Phosphoprotein</keyword>
<keyword evidence="4" id="KW-0472">Membrane</keyword>
<organism evidence="5 6">
    <name type="scientific">Sphenodon punctatus</name>
    <name type="common">Tuatara</name>
    <name type="synonym">Hatteria punctata</name>
    <dbReference type="NCBI Taxonomy" id="8508"/>
    <lineage>
        <taxon>Eukaryota</taxon>
        <taxon>Metazoa</taxon>
        <taxon>Chordata</taxon>
        <taxon>Craniata</taxon>
        <taxon>Vertebrata</taxon>
        <taxon>Euteleostomi</taxon>
        <taxon>Lepidosauria</taxon>
        <taxon>Sphenodontia</taxon>
        <taxon>Sphenodontidae</taxon>
        <taxon>Sphenodon</taxon>
    </lineage>
</organism>
<evidence type="ECO:0000256" key="1">
    <source>
        <dbReference type="ARBA" id="ARBA00004308"/>
    </source>
</evidence>
<dbReference type="GeneTree" id="ENSGT00940000165162"/>
<dbReference type="PANTHER" id="PTHR14514">
    <property type="entry name" value="PKA ANCHORING PROTEIN"/>
    <property type="match status" value="1"/>
</dbReference>
<reference evidence="5" key="1">
    <citation type="submission" date="2025-08" db="UniProtKB">
        <authorList>
            <consortium name="Ensembl"/>
        </authorList>
    </citation>
    <scope>IDENTIFICATION</scope>
</reference>
<evidence type="ECO:0000256" key="2">
    <source>
        <dbReference type="ARBA" id="ARBA00022553"/>
    </source>
</evidence>
<evidence type="ECO:0000313" key="6">
    <source>
        <dbReference type="Proteomes" id="UP000694392"/>
    </source>
</evidence>
<sequence>MAIDHLQDRLPENSVEKASKTELLDLLDYHVTFTLEVEQQLSSLSLLKQQTLSILRDIEVEPAVQEQLPIMQEIKAMQDRCYNMQQKVKKSGKLVKQELKEREDVETELSKVKSWIQETKEYLLNPTMEVD</sequence>
<dbReference type="Proteomes" id="UP000694392">
    <property type="component" value="Unplaced"/>
</dbReference>
<evidence type="ECO:0000313" key="5">
    <source>
        <dbReference type="Ensembl" id="ENSSPUP00000001220.1"/>
    </source>
</evidence>
<evidence type="ECO:0000256" key="3">
    <source>
        <dbReference type="ARBA" id="ARBA00022737"/>
    </source>
</evidence>
<dbReference type="AlphaFoldDB" id="A0A8D0G4V2"/>
<comment type="subcellular location">
    <subcellularLocation>
        <location evidence="1">Endomembrane system</location>
    </subcellularLocation>
</comment>
<dbReference type="Ensembl" id="ENSSPUT00000001290.1">
    <property type="protein sequence ID" value="ENSSPUP00000001220.1"/>
    <property type="gene ID" value="ENSSPUG00000000977.1"/>
</dbReference>
<name>A0A8D0G4V2_SPHPU</name>